<evidence type="ECO:0000313" key="2">
    <source>
        <dbReference type="EMBL" id="SFM36307.1"/>
    </source>
</evidence>
<protein>
    <recommendedName>
        <fullName evidence="1">DUF559 domain-containing protein</fullName>
    </recommendedName>
</protein>
<dbReference type="RefSeq" id="WP_074905530.1">
    <property type="nucleotide sequence ID" value="NZ_FOUB01000025.1"/>
</dbReference>
<keyword evidence="3" id="KW-1185">Reference proteome</keyword>
<dbReference type="Gene3D" id="3.40.960.10">
    <property type="entry name" value="VSR Endonuclease"/>
    <property type="match status" value="1"/>
</dbReference>
<gene>
    <name evidence="2" type="ORF">SAMN05421863_102529</name>
</gene>
<evidence type="ECO:0000313" key="3">
    <source>
        <dbReference type="Proteomes" id="UP000183287"/>
    </source>
</evidence>
<sequence length="409" mass="47069">MLESNTNIGQTEPQSSLQSHLDIHSHWRYQGIPTLTVLSGSFKDTQELWCQWIQGKGRDTVIWSPSMRQTLFVSWLEKLFANPKLHHQLLSYLATTSECPIEQIHFRLVNKSSYELKIFQQQLSIKISTQGSLLLSWFLKQISISRKLTPSLVSDLALIMGLEDDQNLAQGIKTFAELLPADVLPGLLLEITHDELLLPPLIQTLVQIAESLPSIPIALSIKPTNFEYYCKKAPESRIKAMLLHGMIEVHPYKNSHFALPDEADRVLRQYNASTKLIDEAKSLFYSITEKGNDFSIARSQAELFLFHVLELVPEIRGVFQLNVRMPFLFGNQPMEIDLFAVSDQIALEIDGYYHFQDSESWRRDRRKDVLLQMNGILVLRFLAKDVVSRLEEILNTVRQALHHRRRKPN</sequence>
<accession>A0A1I4Q8D3</accession>
<dbReference type="InterPro" id="IPR007569">
    <property type="entry name" value="DUF559"/>
</dbReference>
<organism evidence="2 3">
    <name type="scientific">Nitrosomonas communis</name>
    <dbReference type="NCBI Taxonomy" id="44574"/>
    <lineage>
        <taxon>Bacteria</taxon>
        <taxon>Pseudomonadati</taxon>
        <taxon>Pseudomonadota</taxon>
        <taxon>Betaproteobacteria</taxon>
        <taxon>Nitrosomonadales</taxon>
        <taxon>Nitrosomonadaceae</taxon>
        <taxon>Nitrosomonas</taxon>
    </lineage>
</organism>
<feature type="domain" description="DUF559" evidence="1">
    <location>
        <begin position="336"/>
        <end position="401"/>
    </location>
</feature>
<name>A0A1I4Q8D3_9PROT</name>
<dbReference type="AlphaFoldDB" id="A0A1I4Q8D3"/>
<evidence type="ECO:0000259" key="1">
    <source>
        <dbReference type="Pfam" id="PF04480"/>
    </source>
</evidence>
<proteinExistence type="predicted"/>
<dbReference type="EMBL" id="FOUB01000025">
    <property type="protein sequence ID" value="SFM36307.1"/>
    <property type="molecule type" value="Genomic_DNA"/>
</dbReference>
<dbReference type="Pfam" id="PF04480">
    <property type="entry name" value="DUF559"/>
    <property type="match status" value="1"/>
</dbReference>
<dbReference type="Proteomes" id="UP000183287">
    <property type="component" value="Unassembled WGS sequence"/>
</dbReference>
<dbReference type="OrthoDB" id="570739at2"/>
<reference evidence="3" key="1">
    <citation type="submission" date="2016-10" db="EMBL/GenBank/DDBJ databases">
        <authorList>
            <person name="Varghese N."/>
            <person name="Submissions S."/>
        </authorList>
    </citation>
    <scope>NUCLEOTIDE SEQUENCE [LARGE SCALE GENOMIC DNA]</scope>
    <source>
        <strain evidence="3">Nm44</strain>
    </source>
</reference>